<evidence type="ECO:0000313" key="4">
    <source>
        <dbReference type="Proteomes" id="UP000232188"/>
    </source>
</evidence>
<accession>A0A2M9YIA5</accession>
<sequence length="824" mass="88033">MNSALEKEIKSRITICCFYRISLYKSMNKYYNFRQFKYASFLLILSFFTLSSCVRKPEGGSIFDTAIFSNFLTNAQTPLKLKARVQGLASGASFTISDQDSEVLTISGNGDFEFPNKKMKYSEFSVSILSQPVTIPSQTCAITNPKGMITPDSNLVEINCGTKFFNLNVNVFGISNSASGTLSVRNGAVDTLNVTNDGTYSFSAQIPDSLSYSASILSNPNKHTCIIETIPPASGTINGAPVTLNVNCLSLLDSLPVDQTAIGSLDDVILTFSKPVTPMSCNFSAPPIYCFGNMSTSALPLTAADYNTNRLTIHPNINWNNGLRQCIQLSGCTESGTNRPFNLPQPTSYTVTNQIKYVNGTGTNVGSCGTVATSCNSIQYAISQCNTLSPCFVLVAQGSYSITTLADRIVLIDKLQLLGGFSMDFQSRDIVANQTTIQDNLGVGACGGSDLTSCTPIAGGSLTLTSDVLIQGFTLITNSNNRVATGIWLDNISTGAFTLTINKNTILGTASSAPYALMLARSGIYASNVRNSFIVSENYILGGSGNSMSIGLRLFNDTQGYVYNNSISGASHLNLNDGIDSSVGIAINNMADNFTQTLVIANNIINAYHVNGTPTVNAVTSKGIEALRINSPNFYVIHNTIFGGNGTTRSYGIHHQSTGAVNLKLVNNQFLTNPSATNRICLNYDTNNVNTASDIRGNNFFGCNPAVSSSPGGPFRVCGIEPSPLKDAFLCLTPLTNATQTNFSHDPLFQNPTGNLNVLLLNSNSKCNSVYGGVDPAYPPAISQFYQRDIRGTSRTSNILPAPVPTGSFGYSIGAFEYNGNCSP</sequence>
<dbReference type="Proteomes" id="UP000232149">
    <property type="component" value="Unassembled WGS sequence"/>
</dbReference>
<name>A0A2M9YIA5_9LEPT</name>
<reference evidence="3 4" key="1">
    <citation type="submission" date="2017-07" db="EMBL/GenBank/DDBJ databases">
        <title>Leptospira spp. isolated from tropical soils.</title>
        <authorList>
            <person name="Thibeaux R."/>
            <person name="Iraola G."/>
            <person name="Ferres I."/>
            <person name="Bierque E."/>
            <person name="Girault D."/>
            <person name="Soupe-Gilbert M.-E."/>
            <person name="Picardeau M."/>
            <person name="Goarant C."/>
        </authorList>
    </citation>
    <scope>NUCLEOTIDE SEQUENCE [LARGE SCALE GENOMIC DNA]</scope>
    <source>
        <strain evidence="1 4">FH2-B-C1</strain>
        <strain evidence="2 3">FH2-B-D1</strain>
    </source>
</reference>
<keyword evidence="3" id="KW-1185">Reference proteome</keyword>
<dbReference type="EMBL" id="NPDU01000078">
    <property type="protein sequence ID" value="PJZ60103.1"/>
    <property type="molecule type" value="Genomic_DNA"/>
</dbReference>
<dbReference type="InterPro" id="IPR011050">
    <property type="entry name" value="Pectin_lyase_fold/virulence"/>
</dbReference>
<dbReference type="AlphaFoldDB" id="A0A2M9YIA5"/>
<organism evidence="1 4">
    <name type="scientific">Leptospira adleri</name>
    <dbReference type="NCBI Taxonomy" id="2023186"/>
    <lineage>
        <taxon>Bacteria</taxon>
        <taxon>Pseudomonadati</taxon>
        <taxon>Spirochaetota</taxon>
        <taxon>Spirochaetia</taxon>
        <taxon>Leptospirales</taxon>
        <taxon>Leptospiraceae</taxon>
        <taxon>Leptospira</taxon>
    </lineage>
</organism>
<protein>
    <submittedName>
        <fullName evidence="1">Uncharacterized protein</fullName>
    </submittedName>
</protein>
<dbReference type="Proteomes" id="UP000232188">
    <property type="component" value="Unassembled WGS sequence"/>
</dbReference>
<dbReference type="EMBL" id="NPDV01000030">
    <property type="protein sequence ID" value="PJZ51271.1"/>
    <property type="molecule type" value="Genomic_DNA"/>
</dbReference>
<gene>
    <name evidence="2" type="ORF">CH376_20175</name>
    <name evidence="1" type="ORF">CH380_20980</name>
</gene>
<evidence type="ECO:0000313" key="3">
    <source>
        <dbReference type="Proteomes" id="UP000232149"/>
    </source>
</evidence>
<evidence type="ECO:0000313" key="2">
    <source>
        <dbReference type="EMBL" id="PJZ60103.1"/>
    </source>
</evidence>
<proteinExistence type="predicted"/>
<dbReference type="SUPFAM" id="SSF51126">
    <property type="entry name" value="Pectin lyase-like"/>
    <property type="match status" value="1"/>
</dbReference>
<comment type="caution">
    <text evidence="1">The sequence shown here is derived from an EMBL/GenBank/DDBJ whole genome shotgun (WGS) entry which is preliminary data.</text>
</comment>
<evidence type="ECO:0000313" key="1">
    <source>
        <dbReference type="EMBL" id="PJZ51271.1"/>
    </source>
</evidence>